<proteinExistence type="predicted"/>
<organism evidence="1 2">
    <name type="scientific">Daphnia magna</name>
    <dbReference type="NCBI Taxonomy" id="35525"/>
    <lineage>
        <taxon>Eukaryota</taxon>
        <taxon>Metazoa</taxon>
        <taxon>Ecdysozoa</taxon>
        <taxon>Arthropoda</taxon>
        <taxon>Crustacea</taxon>
        <taxon>Branchiopoda</taxon>
        <taxon>Diplostraca</taxon>
        <taxon>Cladocera</taxon>
        <taxon>Anomopoda</taxon>
        <taxon>Daphniidae</taxon>
        <taxon>Daphnia</taxon>
    </lineage>
</organism>
<evidence type="ECO:0000313" key="1">
    <source>
        <dbReference type="EMBL" id="KZS10526.1"/>
    </source>
</evidence>
<name>A0A164TK73_9CRUS</name>
<reference evidence="1 2" key="1">
    <citation type="submission" date="2016-03" db="EMBL/GenBank/DDBJ databases">
        <title>EvidentialGene: Evidence-directed Construction of Genes on Genomes.</title>
        <authorList>
            <person name="Gilbert D.G."/>
            <person name="Choi J.-H."/>
            <person name="Mockaitis K."/>
            <person name="Colbourne J."/>
            <person name="Pfrender M."/>
        </authorList>
    </citation>
    <scope>NUCLEOTIDE SEQUENCE [LARGE SCALE GENOMIC DNA]</scope>
    <source>
        <strain evidence="1 2">Xinb3</strain>
        <tissue evidence="1">Complete organism</tissue>
    </source>
</reference>
<evidence type="ECO:0000313" key="2">
    <source>
        <dbReference type="Proteomes" id="UP000076858"/>
    </source>
</evidence>
<keyword evidence="2" id="KW-1185">Reference proteome</keyword>
<comment type="caution">
    <text evidence="1">The sequence shown here is derived from an EMBL/GenBank/DDBJ whole genome shotgun (WGS) entry which is preliminary data.</text>
</comment>
<gene>
    <name evidence="1" type="ORF">APZ42_024987</name>
</gene>
<protein>
    <submittedName>
        <fullName evidence="1">Uncharacterized protein</fullName>
    </submittedName>
</protein>
<sequence length="97" mass="11385">MKIVHIQKTISLTRFLPRRVQQKKRNVDLNSHDWVSCHRSLCCFLTPFCTILSLDYFSLSLSLSSPSISSYPRIPSFVSSFSFLFRLPYERLIKKNI</sequence>
<accession>A0A164TK73</accession>
<dbReference type="Proteomes" id="UP000076858">
    <property type="component" value="Unassembled WGS sequence"/>
</dbReference>
<dbReference type="EMBL" id="LRGB01001779">
    <property type="protein sequence ID" value="KZS10526.1"/>
    <property type="molecule type" value="Genomic_DNA"/>
</dbReference>
<dbReference type="AlphaFoldDB" id="A0A164TK73"/>